<dbReference type="SUPFAM" id="SSF57756">
    <property type="entry name" value="Retrovirus zinc finger-like domains"/>
    <property type="match status" value="1"/>
</dbReference>
<dbReference type="EMBL" id="KV005077">
    <property type="protein sequence ID" value="KZV34382.1"/>
    <property type="molecule type" value="Genomic_DNA"/>
</dbReference>
<dbReference type="Gene3D" id="2.40.70.10">
    <property type="entry name" value="Acid Proteases"/>
    <property type="match status" value="1"/>
</dbReference>
<dbReference type="InterPro" id="IPR036875">
    <property type="entry name" value="Znf_CCHC_sf"/>
</dbReference>
<dbReference type="AlphaFoldDB" id="A0A2Z7BJ26"/>
<dbReference type="PANTHER" id="PTHR34482">
    <property type="entry name" value="DNA DAMAGE-INDUCIBLE PROTEIN 1-LIKE"/>
    <property type="match status" value="1"/>
</dbReference>
<keyword evidence="1" id="KW-0479">Metal-binding</keyword>
<dbReference type="GO" id="GO:0008270">
    <property type="term" value="F:zinc ion binding"/>
    <property type="evidence" value="ECO:0007669"/>
    <property type="project" value="UniProtKB-KW"/>
</dbReference>
<dbReference type="Pfam" id="PF03732">
    <property type="entry name" value="Retrotrans_gag"/>
    <property type="match status" value="1"/>
</dbReference>
<dbReference type="InterPro" id="IPR005162">
    <property type="entry name" value="Retrotrans_gag_dom"/>
</dbReference>
<name>A0A2Z7BJ26_9LAMI</name>
<dbReference type="Proteomes" id="UP000250235">
    <property type="component" value="Unassembled WGS sequence"/>
</dbReference>
<proteinExistence type="predicted"/>
<dbReference type="InterPro" id="IPR001878">
    <property type="entry name" value="Znf_CCHC"/>
</dbReference>
<dbReference type="CDD" id="cd00303">
    <property type="entry name" value="retropepsin_like"/>
    <property type="match status" value="1"/>
</dbReference>
<dbReference type="Pfam" id="PF08284">
    <property type="entry name" value="RVP_2"/>
    <property type="match status" value="1"/>
</dbReference>
<gene>
    <name evidence="4" type="ORF">F511_29497</name>
</gene>
<accession>A0A2Z7BJ26</accession>
<reference evidence="4 5" key="1">
    <citation type="journal article" date="2015" name="Proc. Natl. Acad. Sci. U.S.A.">
        <title>The resurrection genome of Boea hygrometrica: A blueprint for survival of dehydration.</title>
        <authorList>
            <person name="Xiao L."/>
            <person name="Yang G."/>
            <person name="Zhang L."/>
            <person name="Yang X."/>
            <person name="Zhao S."/>
            <person name="Ji Z."/>
            <person name="Zhou Q."/>
            <person name="Hu M."/>
            <person name="Wang Y."/>
            <person name="Chen M."/>
            <person name="Xu Y."/>
            <person name="Jin H."/>
            <person name="Xiao X."/>
            <person name="Hu G."/>
            <person name="Bao F."/>
            <person name="Hu Y."/>
            <person name="Wan P."/>
            <person name="Li L."/>
            <person name="Deng X."/>
            <person name="Kuang T."/>
            <person name="Xiang C."/>
            <person name="Zhu J.K."/>
            <person name="Oliver M.J."/>
            <person name="He Y."/>
        </authorList>
    </citation>
    <scope>NUCLEOTIDE SEQUENCE [LARGE SCALE GENOMIC DNA]</scope>
    <source>
        <strain evidence="5">cv. XS01</strain>
    </source>
</reference>
<dbReference type="PANTHER" id="PTHR34482:SF49">
    <property type="entry name" value="RETROTRANSPOSON GAG DOMAIN-CONTAINING PROTEIN"/>
    <property type="match status" value="1"/>
</dbReference>
<dbReference type="InterPro" id="IPR021109">
    <property type="entry name" value="Peptidase_aspartic_dom_sf"/>
</dbReference>
<feature type="region of interest" description="Disordered" evidence="2">
    <location>
        <begin position="248"/>
        <end position="268"/>
    </location>
</feature>
<organism evidence="4 5">
    <name type="scientific">Dorcoceras hygrometricum</name>
    <dbReference type="NCBI Taxonomy" id="472368"/>
    <lineage>
        <taxon>Eukaryota</taxon>
        <taxon>Viridiplantae</taxon>
        <taxon>Streptophyta</taxon>
        <taxon>Embryophyta</taxon>
        <taxon>Tracheophyta</taxon>
        <taxon>Spermatophyta</taxon>
        <taxon>Magnoliopsida</taxon>
        <taxon>eudicotyledons</taxon>
        <taxon>Gunneridae</taxon>
        <taxon>Pentapetalae</taxon>
        <taxon>asterids</taxon>
        <taxon>lamiids</taxon>
        <taxon>Lamiales</taxon>
        <taxon>Gesneriaceae</taxon>
        <taxon>Didymocarpoideae</taxon>
        <taxon>Trichosporeae</taxon>
        <taxon>Loxocarpinae</taxon>
        <taxon>Dorcoceras</taxon>
    </lineage>
</organism>
<dbReference type="OrthoDB" id="911683at2759"/>
<feature type="region of interest" description="Disordered" evidence="2">
    <location>
        <begin position="168"/>
        <end position="189"/>
    </location>
</feature>
<evidence type="ECO:0000313" key="5">
    <source>
        <dbReference type="Proteomes" id="UP000250235"/>
    </source>
</evidence>
<feature type="compositionally biased region" description="Low complexity" evidence="2">
    <location>
        <begin position="249"/>
        <end position="267"/>
    </location>
</feature>
<evidence type="ECO:0000259" key="3">
    <source>
        <dbReference type="PROSITE" id="PS50158"/>
    </source>
</evidence>
<protein>
    <recommendedName>
        <fullName evidence="3">CCHC-type domain-containing protein</fullName>
    </recommendedName>
</protein>
<dbReference type="GO" id="GO:0003676">
    <property type="term" value="F:nucleic acid binding"/>
    <property type="evidence" value="ECO:0007669"/>
    <property type="project" value="InterPro"/>
</dbReference>
<evidence type="ECO:0000256" key="2">
    <source>
        <dbReference type="SAM" id="MobiDB-lite"/>
    </source>
</evidence>
<keyword evidence="1" id="KW-0862">Zinc</keyword>
<evidence type="ECO:0000313" key="4">
    <source>
        <dbReference type="EMBL" id="KZV34382.1"/>
    </source>
</evidence>
<feature type="compositionally biased region" description="Low complexity" evidence="2">
    <location>
        <begin position="168"/>
        <end position="177"/>
    </location>
</feature>
<keyword evidence="1" id="KW-0863">Zinc-finger</keyword>
<evidence type="ECO:0000256" key="1">
    <source>
        <dbReference type="PROSITE-ProRule" id="PRU00047"/>
    </source>
</evidence>
<dbReference type="PROSITE" id="PS50158">
    <property type="entry name" value="ZF_CCHC"/>
    <property type="match status" value="1"/>
</dbReference>
<dbReference type="Gene3D" id="4.10.60.10">
    <property type="entry name" value="Zinc finger, CCHC-type"/>
    <property type="match status" value="1"/>
</dbReference>
<keyword evidence="5" id="KW-1185">Reference proteome</keyword>
<feature type="domain" description="CCHC-type" evidence="3">
    <location>
        <begin position="233"/>
        <end position="247"/>
    </location>
</feature>
<sequence length="398" mass="44315">MEELFDAVEYSQEQRMKLAVLQLREHAQRWWKGTSRVMRETGVVISRESFCAAFRQEYTPESFYNNRERKFDNLKQGNLMVAEYARQFSSLLSYVSHVVNQERTKRNKFLRGLRLELFRMVLAGSPMTYAVAVDRAVDIEESLMEVQNQVQPIAGRIFLPVSDVMPSFQSPQVPQQSNRQRFNPRGKQYKKLSNSSSFVSVSSGGSGSGGGVTCGQCGGRHMTSQCRGVQGLCHNCGQPGHFDRVCPAGGQSVNQSQQGSAGGSSQQRHLPFAQSQLLGFQPREPSRFCGPSRPQFPGPQQAQVNALTSEQATEMPERIIAGTCTIFDFPARVLFDTGESHSFISELFVYECGFSSSPMCDVVSVSTPAGVILLFREVVLDCVLRIDEHVLVTNLIVL</sequence>
<dbReference type="SMART" id="SM00343">
    <property type="entry name" value="ZnF_C2HC"/>
    <property type="match status" value="2"/>
</dbReference>